<evidence type="ECO:0000256" key="2">
    <source>
        <dbReference type="ARBA" id="ARBA00022676"/>
    </source>
</evidence>
<feature type="transmembrane region" description="Helical" evidence="4">
    <location>
        <begin position="851"/>
        <end position="868"/>
    </location>
</feature>
<dbReference type="AlphaFoldDB" id="A0A7S3QFB3"/>
<dbReference type="SUPFAM" id="SSF53448">
    <property type="entry name" value="Nucleotide-diphospho-sugar transferases"/>
    <property type="match status" value="1"/>
</dbReference>
<keyword evidence="3" id="KW-0808">Transferase</keyword>
<feature type="transmembrane region" description="Helical" evidence="4">
    <location>
        <begin position="873"/>
        <end position="892"/>
    </location>
</feature>
<feature type="domain" description="Glycosyltransferase 2-like" evidence="5">
    <location>
        <begin position="601"/>
        <end position="739"/>
    </location>
</feature>
<organism evidence="6">
    <name type="scientific">Chaetoceros debilis</name>
    <dbReference type="NCBI Taxonomy" id="122233"/>
    <lineage>
        <taxon>Eukaryota</taxon>
        <taxon>Sar</taxon>
        <taxon>Stramenopiles</taxon>
        <taxon>Ochrophyta</taxon>
        <taxon>Bacillariophyta</taxon>
        <taxon>Coscinodiscophyceae</taxon>
        <taxon>Chaetocerotophycidae</taxon>
        <taxon>Chaetocerotales</taxon>
        <taxon>Chaetocerotaceae</taxon>
        <taxon>Chaetoceros</taxon>
    </lineage>
</organism>
<evidence type="ECO:0000259" key="5">
    <source>
        <dbReference type="Pfam" id="PF00535"/>
    </source>
</evidence>
<keyword evidence="2" id="KW-0328">Glycosyltransferase</keyword>
<protein>
    <recommendedName>
        <fullName evidence="5">Glycosyltransferase 2-like domain-containing protein</fullName>
    </recommendedName>
</protein>
<reference evidence="6" key="1">
    <citation type="submission" date="2021-01" db="EMBL/GenBank/DDBJ databases">
        <authorList>
            <person name="Corre E."/>
            <person name="Pelletier E."/>
            <person name="Niang G."/>
            <person name="Scheremetjew M."/>
            <person name="Finn R."/>
            <person name="Kale V."/>
            <person name="Holt S."/>
            <person name="Cochrane G."/>
            <person name="Meng A."/>
            <person name="Brown T."/>
            <person name="Cohen L."/>
        </authorList>
    </citation>
    <scope>NUCLEOTIDE SEQUENCE</scope>
    <source>
        <strain evidence="6">MM31A-1</strain>
    </source>
</reference>
<dbReference type="GO" id="GO:0016757">
    <property type="term" value="F:glycosyltransferase activity"/>
    <property type="evidence" value="ECO:0007669"/>
    <property type="project" value="UniProtKB-KW"/>
</dbReference>
<dbReference type="PANTHER" id="PTHR43179:SF12">
    <property type="entry name" value="GALACTOFURANOSYLTRANSFERASE GLFT2"/>
    <property type="match status" value="1"/>
</dbReference>
<dbReference type="Gene3D" id="3.90.550.10">
    <property type="entry name" value="Spore Coat Polysaccharide Biosynthesis Protein SpsA, Chain A"/>
    <property type="match status" value="1"/>
</dbReference>
<evidence type="ECO:0000256" key="3">
    <source>
        <dbReference type="ARBA" id="ARBA00022679"/>
    </source>
</evidence>
<evidence type="ECO:0000256" key="1">
    <source>
        <dbReference type="ARBA" id="ARBA00006739"/>
    </source>
</evidence>
<keyword evidence="4" id="KW-0472">Membrane</keyword>
<sequence>MTGVADVYLMLSKPRSKESRRRFAALFQREKKPQDLQKFVVLSWKHSGSSLLCDILHNHPEIIMHKELFNPIDIFTYYSTALLRNESSDNKWNYLSRDLWPQLFLDHIWPGRYADGTKIKSNGKAIGFKSFPEHWKDTDNEGVWKDLILDDFQVKKIILSRDCELSTYVSMRRAEVTGNYLGTPYPNDLKIHVDVSAFQAFVNHYRFTFQRKYKSPLYPQDSFHVTCEQLVDKDVFNNEIAPKLWGFLGVDDAFQVRRLKETVRQSQEDERLDVVISNWHALERAFRHSDVSYFKNRRKLKLSQDTSSTVSITDRTNSSLSQGSSDGTWSILLPICSRIASKATPVLPPADEYTNQYTSNNTEQPDVCWERLSQFAASFAETTSAKDRENVEFIVGIDEDDDVFNTIDANQRIRKILPIEVKVVFESIPPKMYGKVCQIWNRLSQRANRDFIVLFGDDILLLDNGWKRNIEECFTAIQSNNPDLPFGAACVAFNDISFRGFPTFPVIHRFHMKVFGRLLPKQFVNQGGDPFLFELYSRFNASKFASVKLKNTLGGDSSARYSKHEINWKGQVLRLSIEILTERIKTLNQVNVAPTGVCLDIVIPSYRTNNSVILKRIINLRSTLRAYVKFWIVVDNPDKEHLHEVKGLAEEANKSTFKDNNYFVNVVHYNENRGASYARNTGYNYSTADWVIFLDDDIVPEPHLLEAYIGSIFRYPLAKVMVGMTELPEPMNNWTRMLKTSNVMFFFGISKHYIHPPWGVTANIMVKGSRYNHSVQFKHLYPKTGGGEDIDFIFQMKSFHKLDGCVVGVPGATVMHPWWNNSNVCYNQIWGWANGDSQLITEWPGKTYLTLPNWVESMALLGITYLFFLRKALYLIPLLQTCTCIALVDHLIKTFAYYGSAANALPTKKPTFAFAHILFLAFGASTVISAQEVTRLLCIFKRHSLFSFGRRVDWCDGQAQTEILNQKLRSGLLFFVYCSLAYYFFQMRV</sequence>
<feature type="transmembrane region" description="Helical" evidence="4">
    <location>
        <begin position="968"/>
        <end position="985"/>
    </location>
</feature>
<gene>
    <name evidence="6" type="ORF">CDEB00056_LOCUS20427</name>
</gene>
<dbReference type="InterPro" id="IPR027417">
    <property type="entry name" value="P-loop_NTPase"/>
</dbReference>
<evidence type="ECO:0000313" key="6">
    <source>
        <dbReference type="EMBL" id="CAE0475574.1"/>
    </source>
</evidence>
<dbReference type="InterPro" id="IPR029044">
    <property type="entry name" value="Nucleotide-diphossugar_trans"/>
</dbReference>
<comment type="similarity">
    <text evidence="1">Belongs to the glycosyltransferase 2 family.</text>
</comment>
<feature type="transmembrane region" description="Helical" evidence="4">
    <location>
        <begin position="912"/>
        <end position="933"/>
    </location>
</feature>
<accession>A0A7S3QFB3</accession>
<keyword evidence="4" id="KW-0812">Transmembrane</keyword>
<dbReference type="CDD" id="cd00761">
    <property type="entry name" value="Glyco_tranf_GTA_type"/>
    <property type="match status" value="1"/>
</dbReference>
<dbReference type="SUPFAM" id="SSF52540">
    <property type="entry name" value="P-loop containing nucleoside triphosphate hydrolases"/>
    <property type="match status" value="1"/>
</dbReference>
<dbReference type="EMBL" id="HBIO01026602">
    <property type="protein sequence ID" value="CAE0475574.1"/>
    <property type="molecule type" value="Transcribed_RNA"/>
</dbReference>
<name>A0A7S3QFB3_9STRA</name>
<keyword evidence="4" id="KW-1133">Transmembrane helix</keyword>
<dbReference type="InterPro" id="IPR001173">
    <property type="entry name" value="Glyco_trans_2-like"/>
</dbReference>
<dbReference type="Gene3D" id="3.40.50.300">
    <property type="entry name" value="P-loop containing nucleotide triphosphate hydrolases"/>
    <property type="match status" value="1"/>
</dbReference>
<evidence type="ECO:0000256" key="4">
    <source>
        <dbReference type="SAM" id="Phobius"/>
    </source>
</evidence>
<proteinExistence type="inferred from homology"/>
<dbReference type="Pfam" id="PF00535">
    <property type="entry name" value="Glycos_transf_2"/>
    <property type="match status" value="1"/>
</dbReference>
<dbReference type="PANTHER" id="PTHR43179">
    <property type="entry name" value="RHAMNOSYLTRANSFERASE WBBL"/>
    <property type="match status" value="1"/>
</dbReference>